<evidence type="ECO:0008006" key="3">
    <source>
        <dbReference type="Google" id="ProtNLM"/>
    </source>
</evidence>
<gene>
    <name evidence="1" type="ORF">J9253_13100</name>
</gene>
<accession>A0ABX7WNM9</accession>
<reference evidence="1 2" key="1">
    <citation type="submission" date="2021-04" db="EMBL/GenBank/DDBJ databases">
        <title>Genomics, taxonomy and metabolism of representatives of sulfur bacteria of the genus Thiothrix: Thiothrix fructosivorans QT, Thiothrix unzii A1T and three new species, Thiothrix subterranea sp. nov., Thiothrix litoralis sp. nov. and 'Candidatus Thiothrix anitrata' sp. nov.</title>
        <authorList>
            <person name="Ravin N.V."/>
            <person name="Smolyakov D."/>
            <person name="Rudenko T.S."/>
            <person name="Mardanov A.V."/>
            <person name="Beletsky A.V."/>
            <person name="Markov N.D."/>
            <person name="Fomenkov A.I."/>
            <person name="Roberts R.J."/>
            <person name="Karnachuk O.V."/>
            <person name="Novikov A."/>
            <person name="Grabovich M.Y."/>
        </authorList>
    </citation>
    <scope>NUCLEOTIDE SEQUENCE [LARGE SCALE GENOMIC DNA]</scope>
    <source>
        <strain evidence="1 2">AS</strain>
    </source>
</reference>
<proteinExistence type="predicted"/>
<name>A0ABX7WNM9_9GAMM</name>
<dbReference type="EMBL" id="CP072801">
    <property type="protein sequence ID" value="QTR44947.1"/>
    <property type="molecule type" value="Genomic_DNA"/>
</dbReference>
<evidence type="ECO:0000313" key="1">
    <source>
        <dbReference type="EMBL" id="QTR44947.1"/>
    </source>
</evidence>
<protein>
    <recommendedName>
        <fullName evidence="3">PD-(D/E)XK nuclease family transposase</fullName>
    </recommendedName>
</protein>
<evidence type="ECO:0000313" key="2">
    <source>
        <dbReference type="Proteomes" id="UP000672039"/>
    </source>
</evidence>
<dbReference type="Proteomes" id="UP000672039">
    <property type="component" value="Chromosome"/>
</dbReference>
<keyword evidence="2" id="KW-1185">Reference proteome</keyword>
<sequence length="279" mass="32324">MQAVASLRYGVIFKKAFSQPDVFTAFVKDILGIELDIDHVETEKSFPSPIGSIDSIDSRFDLFAEDKVKRIIVDIQHRRYGDHYHRFLHYHCAALLEQAVSARNYQPALSVYTIVILTSGDRHQRDMSQIDFDPKDRHGQGLGEIPHKILFLCPKYVNAETPEPWREWLLAIDDSLDGQVDETHYHKACVQKILETIRQDSLTPQERARMKDEYSEEAWLQDKLGESLQQGLEQGRQEEKEEVALRLLAKGMDVVLVAEVTNLPLERVQALWEQRRREN</sequence>
<dbReference type="RefSeq" id="WP_210221387.1">
    <property type="nucleotide sequence ID" value="NZ_CP072801.1"/>
</dbReference>
<organism evidence="1 2">
    <name type="scientific">Thiothrix litoralis</name>
    <dbReference type="NCBI Taxonomy" id="2891210"/>
    <lineage>
        <taxon>Bacteria</taxon>
        <taxon>Pseudomonadati</taxon>
        <taxon>Pseudomonadota</taxon>
        <taxon>Gammaproteobacteria</taxon>
        <taxon>Thiotrichales</taxon>
        <taxon>Thiotrichaceae</taxon>
        <taxon>Thiothrix</taxon>
    </lineage>
</organism>